<dbReference type="EMBL" id="DXDU01000084">
    <property type="protein sequence ID" value="HIY26531.1"/>
    <property type="molecule type" value="Genomic_DNA"/>
</dbReference>
<protein>
    <submittedName>
        <fullName evidence="2">Uncharacterized protein</fullName>
    </submittedName>
</protein>
<evidence type="ECO:0000313" key="2">
    <source>
        <dbReference type="EMBL" id="HIY26531.1"/>
    </source>
</evidence>
<keyword evidence="1" id="KW-1133">Transmembrane helix</keyword>
<name>A0A9D2C0Z8_9FIRM</name>
<proteinExistence type="predicted"/>
<feature type="transmembrane region" description="Helical" evidence="1">
    <location>
        <begin position="237"/>
        <end position="259"/>
    </location>
</feature>
<feature type="transmembrane region" description="Helical" evidence="1">
    <location>
        <begin position="192"/>
        <end position="216"/>
    </location>
</feature>
<gene>
    <name evidence="2" type="ORF">H9838_05065</name>
</gene>
<sequence>MKNRIKKLGTYQKAVLILVLVLAVVFSVIYPITIRQVGFAYRGSLLTPSQEGDSQVYAGTVGGERALFTVSPDKAVTFQYGETSYGPYTITEDPDALPEEGASGWDLGGGAPTGIVLRDGEDVVFQGGVVKQGGSYWLYHKDGRVETEGVTITAQEGVTLDENGNEVDPNEPPLSTILELMSGPALTHKGDWLPYLLGLFLCAATAVTILFADELFRFQLWFQIRSPERAEPSDWELFSRYAAWTALPLIALVIFLLGLQ</sequence>
<reference evidence="2" key="1">
    <citation type="journal article" date="2021" name="PeerJ">
        <title>Extensive microbial diversity within the chicken gut microbiome revealed by metagenomics and culture.</title>
        <authorList>
            <person name="Gilroy R."/>
            <person name="Ravi A."/>
            <person name="Getino M."/>
            <person name="Pursley I."/>
            <person name="Horton D.L."/>
            <person name="Alikhan N.F."/>
            <person name="Baker D."/>
            <person name="Gharbi K."/>
            <person name="Hall N."/>
            <person name="Watson M."/>
            <person name="Adriaenssens E.M."/>
            <person name="Foster-Nyarko E."/>
            <person name="Jarju S."/>
            <person name="Secka A."/>
            <person name="Antonio M."/>
            <person name="Oren A."/>
            <person name="Chaudhuri R.R."/>
            <person name="La Ragione R."/>
            <person name="Hildebrand F."/>
            <person name="Pallen M.J."/>
        </authorList>
    </citation>
    <scope>NUCLEOTIDE SEQUENCE</scope>
    <source>
        <strain evidence="2">1282</strain>
    </source>
</reference>
<evidence type="ECO:0000256" key="1">
    <source>
        <dbReference type="SAM" id="Phobius"/>
    </source>
</evidence>
<evidence type="ECO:0000313" key="3">
    <source>
        <dbReference type="Proteomes" id="UP000823915"/>
    </source>
</evidence>
<accession>A0A9D2C0Z8</accession>
<keyword evidence="1" id="KW-0472">Membrane</keyword>
<comment type="caution">
    <text evidence="2">The sequence shown here is derived from an EMBL/GenBank/DDBJ whole genome shotgun (WGS) entry which is preliminary data.</text>
</comment>
<keyword evidence="1" id="KW-0812">Transmembrane</keyword>
<organism evidence="2 3">
    <name type="scientific">Candidatus Acutalibacter pullistercoris</name>
    <dbReference type="NCBI Taxonomy" id="2838418"/>
    <lineage>
        <taxon>Bacteria</taxon>
        <taxon>Bacillati</taxon>
        <taxon>Bacillota</taxon>
        <taxon>Clostridia</taxon>
        <taxon>Eubacteriales</taxon>
        <taxon>Acutalibacteraceae</taxon>
        <taxon>Acutalibacter</taxon>
    </lineage>
</organism>
<dbReference type="AlphaFoldDB" id="A0A9D2C0Z8"/>
<dbReference type="Proteomes" id="UP000823915">
    <property type="component" value="Unassembled WGS sequence"/>
</dbReference>
<reference evidence="2" key="2">
    <citation type="submission" date="2021-04" db="EMBL/GenBank/DDBJ databases">
        <authorList>
            <person name="Gilroy R."/>
        </authorList>
    </citation>
    <scope>NUCLEOTIDE SEQUENCE</scope>
    <source>
        <strain evidence="2">1282</strain>
    </source>
</reference>